<dbReference type="EMBL" id="GBRH01207955">
    <property type="protein sequence ID" value="JAD89940.1"/>
    <property type="molecule type" value="Transcribed_RNA"/>
</dbReference>
<reference evidence="2" key="1">
    <citation type="submission" date="2014-09" db="EMBL/GenBank/DDBJ databases">
        <authorList>
            <person name="Magalhaes I.L.F."/>
            <person name="Oliveira U."/>
            <person name="Santos F.R."/>
            <person name="Vidigal T.H.D.A."/>
            <person name="Brescovit A.D."/>
            <person name="Santos A.J."/>
        </authorList>
    </citation>
    <scope>NUCLEOTIDE SEQUENCE</scope>
    <source>
        <tissue evidence="2">Shoot tissue taken approximately 20 cm above the soil surface</tissue>
    </source>
</reference>
<evidence type="ECO:0000256" key="1">
    <source>
        <dbReference type="SAM" id="MobiDB-lite"/>
    </source>
</evidence>
<sequence length="91" mass="9353">MNQRKGKGEDVNPAAHLLTSEVETACAAHLLQPHMLLVASADLQDPSAHRRRRAAGQATAATSGEAGGHGEGGAVEPKAIAIGEGGRFRYG</sequence>
<name>A0A0A9DW97_ARUDO</name>
<dbReference type="AlphaFoldDB" id="A0A0A9DW97"/>
<protein>
    <submittedName>
        <fullName evidence="2">Uncharacterized protein</fullName>
    </submittedName>
</protein>
<evidence type="ECO:0000313" key="2">
    <source>
        <dbReference type="EMBL" id="JAD89940.1"/>
    </source>
</evidence>
<feature type="compositionally biased region" description="Low complexity" evidence="1">
    <location>
        <begin position="55"/>
        <end position="64"/>
    </location>
</feature>
<proteinExistence type="predicted"/>
<reference evidence="2" key="2">
    <citation type="journal article" date="2015" name="Data Brief">
        <title>Shoot transcriptome of the giant reed, Arundo donax.</title>
        <authorList>
            <person name="Barrero R.A."/>
            <person name="Guerrero F.D."/>
            <person name="Moolhuijzen P."/>
            <person name="Goolsby J.A."/>
            <person name="Tidwell J."/>
            <person name="Bellgard S.E."/>
            <person name="Bellgard M.I."/>
        </authorList>
    </citation>
    <scope>NUCLEOTIDE SEQUENCE</scope>
    <source>
        <tissue evidence="2">Shoot tissue taken approximately 20 cm above the soil surface</tissue>
    </source>
</reference>
<accession>A0A0A9DW97</accession>
<feature type="region of interest" description="Disordered" evidence="1">
    <location>
        <begin position="45"/>
        <end position="91"/>
    </location>
</feature>
<organism evidence="2">
    <name type="scientific">Arundo donax</name>
    <name type="common">Giant reed</name>
    <name type="synonym">Donax arundinaceus</name>
    <dbReference type="NCBI Taxonomy" id="35708"/>
    <lineage>
        <taxon>Eukaryota</taxon>
        <taxon>Viridiplantae</taxon>
        <taxon>Streptophyta</taxon>
        <taxon>Embryophyta</taxon>
        <taxon>Tracheophyta</taxon>
        <taxon>Spermatophyta</taxon>
        <taxon>Magnoliopsida</taxon>
        <taxon>Liliopsida</taxon>
        <taxon>Poales</taxon>
        <taxon>Poaceae</taxon>
        <taxon>PACMAD clade</taxon>
        <taxon>Arundinoideae</taxon>
        <taxon>Arundineae</taxon>
        <taxon>Arundo</taxon>
    </lineage>
</organism>